<feature type="compositionally biased region" description="Basic and acidic residues" evidence="3">
    <location>
        <begin position="232"/>
        <end position="251"/>
    </location>
</feature>
<keyword evidence="4" id="KW-0732">Signal</keyword>
<evidence type="ECO:0000313" key="5">
    <source>
        <dbReference type="EMBL" id="MBI5170040.1"/>
    </source>
</evidence>
<dbReference type="PANTHER" id="PTHR24104:SF25">
    <property type="entry name" value="PROTEIN LIN-41"/>
    <property type="match status" value="1"/>
</dbReference>
<proteinExistence type="predicted"/>
<feature type="repeat" description="NHL" evidence="2">
    <location>
        <begin position="250"/>
        <end position="287"/>
    </location>
</feature>
<evidence type="ECO:0000256" key="4">
    <source>
        <dbReference type="SAM" id="SignalP"/>
    </source>
</evidence>
<dbReference type="InterPro" id="IPR001258">
    <property type="entry name" value="NHL_repeat"/>
</dbReference>
<dbReference type="SUPFAM" id="SSF101898">
    <property type="entry name" value="NHL repeat"/>
    <property type="match status" value="1"/>
</dbReference>
<feature type="repeat" description="NHL" evidence="2">
    <location>
        <begin position="158"/>
        <end position="201"/>
    </location>
</feature>
<protein>
    <recommendedName>
        <fullName evidence="7">6-bladed beta-propeller</fullName>
    </recommendedName>
</protein>
<dbReference type="InterPro" id="IPR011042">
    <property type="entry name" value="6-blade_b-propeller_TolB-like"/>
</dbReference>
<accession>A0A933SE39</accession>
<dbReference type="GO" id="GO:0008270">
    <property type="term" value="F:zinc ion binding"/>
    <property type="evidence" value="ECO:0007669"/>
    <property type="project" value="UniProtKB-KW"/>
</dbReference>
<dbReference type="AlphaFoldDB" id="A0A933SE39"/>
<dbReference type="Pfam" id="PF17170">
    <property type="entry name" value="DUF5128"/>
    <property type="match status" value="1"/>
</dbReference>
<feature type="region of interest" description="Disordered" evidence="3">
    <location>
        <begin position="223"/>
        <end position="251"/>
    </location>
</feature>
<evidence type="ECO:0000256" key="3">
    <source>
        <dbReference type="SAM" id="MobiDB-lite"/>
    </source>
</evidence>
<evidence type="ECO:0008006" key="7">
    <source>
        <dbReference type="Google" id="ProtNLM"/>
    </source>
</evidence>
<organism evidence="5 6">
    <name type="scientific">Eiseniibacteriota bacterium</name>
    <dbReference type="NCBI Taxonomy" id="2212470"/>
    <lineage>
        <taxon>Bacteria</taxon>
        <taxon>Candidatus Eiseniibacteriota</taxon>
    </lineage>
</organism>
<feature type="repeat" description="NHL" evidence="2">
    <location>
        <begin position="338"/>
        <end position="381"/>
    </location>
</feature>
<evidence type="ECO:0000256" key="1">
    <source>
        <dbReference type="ARBA" id="ARBA00022737"/>
    </source>
</evidence>
<gene>
    <name evidence="5" type="ORF">HZA61_11170</name>
</gene>
<feature type="repeat" description="NHL" evidence="2">
    <location>
        <begin position="291"/>
        <end position="334"/>
    </location>
</feature>
<feature type="chain" id="PRO_5037897412" description="6-bladed beta-propeller" evidence="4">
    <location>
        <begin position="28"/>
        <end position="390"/>
    </location>
</feature>
<evidence type="ECO:0000256" key="2">
    <source>
        <dbReference type="PROSITE-ProRule" id="PRU00504"/>
    </source>
</evidence>
<sequence length="390" mass="41625">MRARLLALILAAIAALGTPGAATLAHAAPRDAEARLFWPPAPDTARVRWAGELRRQSNKGGGFGGALRRLFTGNNSARAEQLVRPTDIYADDSSTVYVTDAAQSRVFVLDRARRSLRSLPIEGAGAPAKPMGLTGDGRGRLYVTDPPGRRVVVIDREGRFLRAFGGRGVLLNPVDVAVDTTTGIAWVADAYLHQILAFDSTGALVRTLGRTDGDAHSKVVEAEKPANASERSLADVHRSAAGSRDVRENRGGEPGEFLYPCGVAVSASGELFVSDGLNDRVQVFSRDGAFVRTFGHMGDTPGAFARPKGIALDPSGNVYVVDAAFNNVQVFDPAGQLLLTFGQLGTGPGQLYLPLGLWIDRKGHVYVADRYNARVQMFALMNHGEPSPAR</sequence>
<feature type="signal peptide" evidence="4">
    <location>
        <begin position="1"/>
        <end position="27"/>
    </location>
</feature>
<dbReference type="Gene3D" id="2.120.10.30">
    <property type="entry name" value="TolB, C-terminal domain"/>
    <property type="match status" value="3"/>
</dbReference>
<dbReference type="Proteomes" id="UP000696931">
    <property type="component" value="Unassembled WGS sequence"/>
</dbReference>
<reference evidence="5" key="1">
    <citation type="submission" date="2020-07" db="EMBL/GenBank/DDBJ databases">
        <title>Huge and variable diversity of episymbiotic CPR bacteria and DPANN archaea in groundwater ecosystems.</title>
        <authorList>
            <person name="He C.Y."/>
            <person name="Keren R."/>
            <person name="Whittaker M."/>
            <person name="Farag I.F."/>
            <person name="Doudna J."/>
            <person name="Cate J.H.D."/>
            <person name="Banfield J.F."/>
        </authorList>
    </citation>
    <scope>NUCLEOTIDE SEQUENCE</scope>
    <source>
        <strain evidence="5">NC_groundwater_1813_Pr3_B-0.1um_71_17</strain>
    </source>
</reference>
<dbReference type="PANTHER" id="PTHR24104">
    <property type="entry name" value="E3 UBIQUITIN-PROTEIN LIGASE NHLRC1-RELATED"/>
    <property type="match status" value="1"/>
</dbReference>
<dbReference type="InterPro" id="IPR050952">
    <property type="entry name" value="TRIM-NHL_E3_ligases"/>
</dbReference>
<keyword evidence="1" id="KW-0677">Repeat</keyword>
<dbReference type="Pfam" id="PF01436">
    <property type="entry name" value="NHL"/>
    <property type="match status" value="1"/>
</dbReference>
<comment type="caution">
    <text evidence="5">The sequence shown here is derived from an EMBL/GenBank/DDBJ whole genome shotgun (WGS) entry which is preliminary data.</text>
</comment>
<dbReference type="EMBL" id="JACRIW010000079">
    <property type="protein sequence ID" value="MBI5170040.1"/>
    <property type="molecule type" value="Genomic_DNA"/>
</dbReference>
<dbReference type="PROSITE" id="PS51125">
    <property type="entry name" value="NHL"/>
    <property type="match status" value="4"/>
</dbReference>
<evidence type="ECO:0000313" key="6">
    <source>
        <dbReference type="Proteomes" id="UP000696931"/>
    </source>
</evidence>
<name>A0A933SE39_UNCEI</name>